<dbReference type="InterPro" id="IPR029058">
    <property type="entry name" value="AB_hydrolase_fold"/>
</dbReference>
<evidence type="ECO:0000313" key="3">
    <source>
        <dbReference type="EMBL" id="AGO85445.1"/>
    </source>
</evidence>
<reference evidence="3 4" key="1">
    <citation type="journal article" date="2013" name="Science">
        <title>Pandoraviruses: amoeba viruses with genomes up to 2.5 Mb reaching that of parasitic eukaryotes.</title>
        <authorList>
            <person name="Philippe N."/>
            <person name="Legendre M."/>
            <person name="Doutre G."/>
            <person name="Coute Y."/>
            <person name="Poirot O."/>
            <person name="Lescot M."/>
            <person name="Arslan D."/>
            <person name="Seltzer V."/>
            <person name="Bertaux L."/>
            <person name="Bruley C."/>
            <person name="Garin J."/>
            <person name="Claverie J.M."/>
            <person name="Abergel C."/>
        </authorList>
    </citation>
    <scope>NUCLEOTIDE SEQUENCE [LARGE SCALE GENOMIC DNA]</scope>
</reference>
<protein>
    <submittedName>
        <fullName evidence="3">Abhydrolase incomplete domain containing protein</fullName>
    </submittedName>
</protein>
<dbReference type="RefSeq" id="YP_008438523.1">
    <property type="nucleotide sequence ID" value="NC_022098.1"/>
</dbReference>
<keyword evidence="4" id="KW-1185">Reference proteome</keyword>
<evidence type="ECO:0000256" key="1">
    <source>
        <dbReference type="ARBA" id="ARBA00022729"/>
    </source>
</evidence>
<dbReference type="Proteomes" id="UP000204584">
    <property type="component" value="Segment"/>
</dbReference>
<dbReference type="PANTHER" id="PTHR43037">
    <property type="entry name" value="UNNAMED PRODUCT-RELATED"/>
    <property type="match status" value="1"/>
</dbReference>
<dbReference type="GO" id="GO:0016787">
    <property type="term" value="F:hydrolase activity"/>
    <property type="evidence" value="ECO:0007669"/>
    <property type="project" value="UniProtKB-KW"/>
</dbReference>
<accession>S4W531</accession>
<dbReference type="KEGG" id="vg:16607232"/>
<dbReference type="EMBL" id="KC977571">
    <property type="protein sequence ID" value="AGO85445.1"/>
    <property type="molecule type" value="Genomic_DNA"/>
</dbReference>
<proteinExistence type="predicted"/>
<organism evidence="3 4">
    <name type="scientific">Pandoravirus salinus</name>
    <dbReference type="NCBI Taxonomy" id="1349410"/>
    <lineage>
        <taxon>Viruses</taxon>
        <taxon>Pandoravirus</taxon>
    </lineage>
</organism>
<sequence>MDMWEEMITPVDTPRNPFDGASYTTSYETLASLRPVCMAGTHEDQYGRTDMERLADDRIVLVHTPRSLSQGTEEATQNNKVPLVLFFHGLGSHPWKTALYGTAWRRLAHQHGFIVAFAVGTDCGAQHDRRCGFRIRDPASDVAYARNIIDHVCRIRAVDESRIYCVGHSNGAIFSSVLAQRLGGDVFAAMVNVMGGFGKEAAEVIREAADKPVPLLFVTGTKDDYKHGCECAHRFFSANGYPTSIKVLDGVAHVYPAGDEEERMWRFLESHVRP</sequence>
<evidence type="ECO:0000256" key="2">
    <source>
        <dbReference type="ARBA" id="ARBA00022801"/>
    </source>
</evidence>
<keyword evidence="1" id="KW-0732">Signal</keyword>
<dbReference type="PANTHER" id="PTHR43037:SF5">
    <property type="entry name" value="FERULOYL ESTERASE"/>
    <property type="match status" value="1"/>
</dbReference>
<name>S4W531_9VIRU</name>
<evidence type="ECO:0000313" key="4">
    <source>
        <dbReference type="Proteomes" id="UP000204584"/>
    </source>
</evidence>
<dbReference type="SUPFAM" id="SSF53474">
    <property type="entry name" value="alpha/beta-Hydrolases"/>
    <property type="match status" value="1"/>
</dbReference>
<keyword evidence="2" id="KW-0378">Hydrolase</keyword>
<dbReference type="GeneID" id="16607232"/>
<dbReference type="Gene3D" id="3.40.50.1820">
    <property type="entry name" value="alpha/beta hydrolase"/>
    <property type="match status" value="1"/>
</dbReference>
<dbReference type="InterPro" id="IPR050955">
    <property type="entry name" value="Plant_Biomass_Hydrol_Est"/>
</dbReference>
<gene>
    <name evidence="3" type="ORF">psal_cds_1170</name>
</gene>